<evidence type="ECO:0000256" key="1">
    <source>
        <dbReference type="ARBA" id="ARBA00001920"/>
    </source>
</evidence>
<dbReference type="EMBL" id="BAAADS010000001">
    <property type="protein sequence ID" value="GAA0590804.1"/>
    <property type="molecule type" value="Genomic_DNA"/>
</dbReference>
<dbReference type="InterPro" id="IPR005106">
    <property type="entry name" value="Asp/hSer_DH_NAD-bd"/>
</dbReference>
<dbReference type="Pfam" id="PF00742">
    <property type="entry name" value="Homoserine_dh"/>
    <property type="match status" value="1"/>
</dbReference>
<dbReference type="Gene3D" id="3.40.50.720">
    <property type="entry name" value="NAD(P)-binding Rossmann-like Domain"/>
    <property type="match status" value="1"/>
</dbReference>
<keyword evidence="17" id="KW-1185">Reference proteome</keyword>
<name>A0ABP3QP48_9BACI</name>
<proteinExistence type="inferred from homology"/>
<dbReference type="InterPro" id="IPR001342">
    <property type="entry name" value="HDH_cat"/>
</dbReference>
<comment type="caution">
    <text evidence="16">The sequence shown here is derived from an EMBL/GenBank/DDBJ whole genome shotgun (WGS) entry which is preliminary data.</text>
</comment>
<dbReference type="NCBIfam" id="NF004976">
    <property type="entry name" value="PRK06349.1"/>
    <property type="match status" value="1"/>
</dbReference>
<evidence type="ECO:0000256" key="8">
    <source>
        <dbReference type="ARBA" id="ARBA00022697"/>
    </source>
</evidence>
<sequence length="434" mass="47360">MEKGISVGLMGFGTVGMGVFRLIENHREKLQHQLGCSISVKRILVVDPDKNRDIQVDPDLMTVHAADILEDPEIDIVIEVMGGIERTRELLNRAFQNKKHVVTANKDLMALHGNELEDAASRNNCDLFYEASVAGGIPIIRAVKDGLVADEINKIMGIVNGTTNYILTRMDDEGLSYEDALQEAKELGFAEADPSGDVEGLDAARKMAILARLAFSVPVELSDVEVKGIKDFPVDDLKFGKQLGLTMKLIGFTHVRDHEVEVSVEPAFLPEKHPLAAVKNENNAVFVNSAAVGETMFYGPGAGSLPTAAAVMSDVAAVVNNISSGVPGQSYLEPCYEKKILASNQRFGSYYVRLHVKDVSGTFTVISSIFNELDISFERILQVPKKKDNGTAEVIIVTHETTKDNMGQALSNLQKSDVVEEVKSSYRIEGGVER</sequence>
<comment type="catalytic activity">
    <reaction evidence="12">
        <text>L-homoserine + NADP(+) = L-aspartate 4-semialdehyde + NADPH + H(+)</text>
        <dbReference type="Rhea" id="RHEA:15761"/>
        <dbReference type="ChEBI" id="CHEBI:15378"/>
        <dbReference type="ChEBI" id="CHEBI:57476"/>
        <dbReference type="ChEBI" id="CHEBI:57783"/>
        <dbReference type="ChEBI" id="CHEBI:58349"/>
        <dbReference type="ChEBI" id="CHEBI:537519"/>
        <dbReference type="EC" id="1.1.1.3"/>
    </reaction>
    <physiologicalReaction direction="right-to-left" evidence="12">
        <dbReference type="Rhea" id="RHEA:15763"/>
    </physiologicalReaction>
</comment>
<evidence type="ECO:0000256" key="11">
    <source>
        <dbReference type="ARBA" id="ARBA00023167"/>
    </source>
</evidence>
<dbReference type="PANTHER" id="PTHR43331:SF1">
    <property type="entry name" value="HOMOSERINE DEHYDROGENASE"/>
    <property type="match status" value="1"/>
</dbReference>
<dbReference type="CDD" id="cd04881">
    <property type="entry name" value="ACT_HSDH-Hom"/>
    <property type="match status" value="1"/>
</dbReference>
<dbReference type="EC" id="1.1.1.3" evidence="5 13"/>
<dbReference type="PROSITE" id="PS01042">
    <property type="entry name" value="HOMOSER_DHGENASE"/>
    <property type="match status" value="1"/>
</dbReference>
<evidence type="ECO:0000259" key="15">
    <source>
        <dbReference type="PROSITE" id="PS51671"/>
    </source>
</evidence>
<keyword evidence="11 13" id="KW-0486">Methionine biosynthesis</keyword>
<keyword evidence="7 13" id="KW-0028">Amino-acid biosynthesis</keyword>
<dbReference type="Proteomes" id="UP001500866">
    <property type="component" value="Unassembled WGS sequence"/>
</dbReference>
<dbReference type="SUPFAM" id="SSF55021">
    <property type="entry name" value="ACT-like"/>
    <property type="match status" value="1"/>
</dbReference>
<dbReference type="Pfam" id="PF03447">
    <property type="entry name" value="NAD_binding_3"/>
    <property type="match status" value="1"/>
</dbReference>
<keyword evidence="8 13" id="KW-0791">Threonine biosynthesis</keyword>
<dbReference type="Gene3D" id="3.30.70.260">
    <property type="match status" value="1"/>
</dbReference>
<feature type="domain" description="ACT" evidence="15">
    <location>
        <begin position="351"/>
        <end position="427"/>
    </location>
</feature>
<evidence type="ECO:0000256" key="2">
    <source>
        <dbReference type="ARBA" id="ARBA00005056"/>
    </source>
</evidence>
<dbReference type="InterPro" id="IPR002912">
    <property type="entry name" value="ACT_dom"/>
</dbReference>
<comment type="cofactor">
    <cofactor evidence="1">
        <name>a metal cation</name>
        <dbReference type="ChEBI" id="CHEBI:25213"/>
    </cofactor>
</comment>
<evidence type="ECO:0000313" key="16">
    <source>
        <dbReference type="EMBL" id="GAA0590804.1"/>
    </source>
</evidence>
<evidence type="ECO:0000313" key="17">
    <source>
        <dbReference type="Proteomes" id="UP001500866"/>
    </source>
</evidence>
<comment type="similarity">
    <text evidence="4 14">Belongs to the homoserine dehydrogenase family.</text>
</comment>
<dbReference type="InterPro" id="IPR016204">
    <property type="entry name" value="HDH"/>
</dbReference>
<keyword evidence="10 13" id="KW-0560">Oxidoreductase</keyword>
<evidence type="ECO:0000256" key="13">
    <source>
        <dbReference type="RuleBase" id="RU000579"/>
    </source>
</evidence>
<keyword evidence="9 13" id="KW-0521">NADP</keyword>
<evidence type="ECO:0000256" key="14">
    <source>
        <dbReference type="RuleBase" id="RU004171"/>
    </source>
</evidence>
<dbReference type="InterPro" id="IPR045865">
    <property type="entry name" value="ACT-like_dom_sf"/>
</dbReference>
<comment type="pathway">
    <text evidence="2 13">Amino-acid biosynthesis; L-threonine biosynthesis; L-threonine from L-aspartate: step 3/5.</text>
</comment>
<gene>
    <name evidence="16" type="ORF">GCM10009001_03510</name>
</gene>
<evidence type="ECO:0000256" key="6">
    <source>
        <dbReference type="ARBA" id="ARBA00013376"/>
    </source>
</evidence>
<evidence type="ECO:0000256" key="7">
    <source>
        <dbReference type="ARBA" id="ARBA00022605"/>
    </source>
</evidence>
<reference evidence="17" key="1">
    <citation type="journal article" date="2019" name="Int. J. Syst. Evol. Microbiol.">
        <title>The Global Catalogue of Microorganisms (GCM) 10K type strain sequencing project: providing services to taxonomists for standard genome sequencing and annotation.</title>
        <authorList>
            <consortium name="The Broad Institute Genomics Platform"/>
            <consortium name="The Broad Institute Genome Sequencing Center for Infectious Disease"/>
            <person name="Wu L."/>
            <person name="Ma J."/>
        </authorList>
    </citation>
    <scope>NUCLEOTIDE SEQUENCE [LARGE SCALE GENOMIC DNA]</scope>
    <source>
        <strain evidence="17">JCM 15395</strain>
    </source>
</reference>
<dbReference type="PANTHER" id="PTHR43331">
    <property type="entry name" value="HOMOSERINE DEHYDROGENASE"/>
    <property type="match status" value="1"/>
</dbReference>
<dbReference type="InterPro" id="IPR019811">
    <property type="entry name" value="HDH_CS"/>
</dbReference>
<dbReference type="PIRSF" id="PIRSF000098">
    <property type="entry name" value="Homoser_dehydrog"/>
    <property type="match status" value="1"/>
</dbReference>
<accession>A0ABP3QP48</accession>
<dbReference type="SUPFAM" id="SSF55347">
    <property type="entry name" value="Glyceraldehyde-3-phosphate dehydrogenase-like, C-terminal domain"/>
    <property type="match status" value="1"/>
</dbReference>
<protein>
    <recommendedName>
        <fullName evidence="6 13">Homoserine dehydrogenase</fullName>
        <ecNumber evidence="5 13">1.1.1.3</ecNumber>
    </recommendedName>
</protein>
<dbReference type="PROSITE" id="PS51671">
    <property type="entry name" value="ACT"/>
    <property type="match status" value="1"/>
</dbReference>
<evidence type="ECO:0000256" key="4">
    <source>
        <dbReference type="ARBA" id="ARBA00006753"/>
    </source>
</evidence>
<evidence type="ECO:0000256" key="3">
    <source>
        <dbReference type="ARBA" id="ARBA00005062"/>
    </source>
</evidence>
<dbReference type="RefSeq" id="WP_343809728.1">
    <property type="nucleotide sequence ID" value="NZ_BAAADS010000001.1"/>
</dbReference>
<evidence type="ECO:0000256" key="9">
    <source>
        <dbReference type="ARBA" id="ARBA00022857"/>
    </source>
</evidence>
<dbReference type="Gene3D" id="3.30.360.10">
    <property type="entry name" value="Dihydrodipicolinate Reductase, domain 2"/>
    <property type="match status" value="1"/>
</dbReference>
<evidence type="ECO:0000256" key="10">
    <source>
        <dbReference type="ARBA" id="ARBA00023002"/>
    </source>
</evidence>
<organism evidence="16 17">
    <name type="scientific">Virgibacillus siamensis</name>
    <dbReference type="NCBI Taxonomy" id="480071"/>
    <lineage>
        <taxon>Bacteria</taxon>
        <taxon>Bacillati</taxon>
        <taxon>Bacillota</taxon>
        <taxon>Bacilli</taxon>
        <taxon>Bacillales</taxon>
        <taxon>Bacillaceae</taxon>
        <taxon>Virgibacillus</taxon>
    </lineage>
</organism>
<dbReference type="InterPro" id="IPR036291">
    <property type="entry name" value="NAD(P)-bd_dom_sf"/>
</dbReference>
<comment type="pathway">
    <text evidence="3 13">Amino-acid biosynthesis; L-methionine biosynthesis via de novo pathway; L-homoserine from L-aspartate: step 3/3.</text>
</comment>
<evidence type="ECO:0000256" key="12">
    <source>
        <dbReference type="ARBA" id="ARBA00048841"/>
    </source>
</evidence>
<evidence type="ECO:0000256" key="5">
    <source>
        <dbReference type="ARBA" id="ARBA00013213"/>
    </source>
</evidence>
<dbReference type="SUPFAM" id="SSF51735">
    <property type="entry name" value="NAD(P)-binding Rossmann-fold domains"/>
    <property type="match status" value="1"/>
</dbReference>